<keyword evidence="1" id="KW-0732">Signal</keyword>
<dbReference type="AlphaFoldDB" id="G5HB04"/>
<evidence type="ECO:0000313" key="3">
    <source>
        <dbReference type="Proteomes" id="UP000006008"/>
    </source>
</evidence>
<dbReference type="GeneID" id="92815154"/>
<feature type="chain" id="PRO_5003478059" evidence="1">
    <location>
        <begin position="20"/>
        <end position="171"/>
    </location>
</feature>
<dbReference type="HOGENOM" id="CLU_1559718_0_0_10"/>
<protein>
    <submittedName>
        <fullName evidence="2">Uncharacterized protein</fullName>
    </submittedName>
</protein>
<dbReference type="Proteomes" id="UP000006008">
    <property type="component" value="Unassembled WGS sequence"/>
</dbReference>
<sequence length="171" mass="18462">MKKLILLAAFMVIAFQGFSQTSLEPTKLGEWNRPAATGIADVDQYIDACADMYQEAMDIRKQYEAIDTLTLNVGEALEIAQNNDETINHKIAEYKALFERVEAQQQAAATLPALAEKAAKSVPLGLKAIAITKAIASTKNAIKLAVEENVALVKAITQQLSTLSTAPVKGE</sequence>
<accession>G5HB04</accession>
<feature type="signal peptide" evidence="1">
    <location>
        <begin position="1"/>
        <end position="19"/>
    </location>
</feature>
<dbReference type="RefSeq" id="WP_009134625.1">
    <property type="nucleotide sequence ID" value="NZ_CP102250.1"/>
</dbReference>
<dbReference type="EMBL" id="ADLD01000013">
    <property type="protein sequence ID" value="EHB91770.1"/>
    <property type="molecule type" value="Genomic_DNA"/>
</dbReference>
<proteinExistence type="predicted"/>
<reference evidence="2 3" key="1">
    <citation type="submission" date="2011-08" db="EMBL/GenBank/DDBJ databases">
        <title>The Genome Sequence of Alistipes indistinctus YIT 12060.</title>
        <authorList>
            <consortium name="The Broad Institute Genome Sequencing Platform"/>
            <person name="Earl A."/>
            <person name="Ward D."/>
            <person name="Feldgarden M."/>
            <person name="Gevers D."/>
            <person name="Morotomi M."/>
            <person name="Young S.K."/>
            <person name="Zeng Q."/>
            <person name="Gargeya S."/>
            <person name="Fitzgerald M."/>
            <person name="Haas B."/>
            <person name="Abouelleil A."/>
            <person name="Alvarado L."/>
            <person name="Arachchi H.M."/>
            <person name="Berlin A."/>
            <person name="Brown A."/>
            <person name="Chapman S.B."/>
            <person name="Chen Z."/>
            <person name="Dunbar C."/>
            <person name="Freedman E."/>
            <person name="Gearin G."/>
            <person name="Gellesch M."/>
            <person name="Goldberg J."/>
            <person name="Griggs A."/>
            <person name="Gujja S."/>
            <person name="Heiman D."/>
            <person name="Howarth C."/>
            <person name="Larson L."/>
            <person name="Lui A."/>
            <person name="MacDonald P.J.P."/>
            <person name="Montmayeur A."/>
            <person name="Murphy C."/>
            <person name="Neiman D."/>
            <person name="Pearson M."/>
            <person name="Priest M."/>
            <person name="Roberts A."/>
            <person name="Saif S."/>
            <person name="Shea T."/>
            <person name="Shenoy N."/>
            <person name="Sisk P."/>
            <person name="Stolte C."/>
            <person name="Sykes S."/>
            <person name="Wortman J."/>
            <person name="Nusbaum C."/>
            <person name="Birren B."/>
        </authorList>
    </citation>
    <scope>NUCLEOTIDE SEQUENCE [LARGE SCALE GENOMIC DNA]</scope>
    <source>
        <strain evidence="2 3">YIT 12060</strain>
    </source>
</reference>
<evidence type="ECO:0000256" key="1">
    <source>
        <dbReference type="SAM" id="SignalP"/>
    </source>
</evidence>
<evidence type="ECO:0000313" key="2">
    <source>
        <dbReference type="EMBL" id="EHB91770.1"/>
    </source>
</evidence>
<gene>
    <name evidence="2" type="ORF">HMPREF9450_01819</name>
</gene>
<name>G5HB04_9BACT</name>
<dbReference type="PATRIC" id="fig|742725.3.peg.1914"/>
<comment type="caution">
    <text evidence="2">The sequence shown here is derived from an EMBL/GenBank/DDBJ whole genome shotgun (WGS) entry which is preliminary data.</text>
</comment>
<organism evidence="2 3">
    <name type="scientific">Alistipes indistinctus YIT 12060</name>
    <dbReference type="NCBI Taxonomy" id="742725"/>
    <lineage>
        <taxon>Bacteria</taxon>
        <taxon>Pseudomonadati</taxon>
        <taxon>Bacteroidota</taxon>
        <taxon>Bacteroidia</taxon>
        <taxon>Bacteroidales</taxon>
        <taxon>Rikenellaceae</taxon>
        <taxon>Alistipes</taxon>
    </lineage>
</organism>
<keyword evidence="3" id="KW-1185">Reference proteome</keyword>